<reference evidence="1" key="2">
    <citation type="journal article" date="2015" name="Data Brief">
        <title>Shoot transcriptome of the giant reed, Arundo donax.</title>
        <authorList>
            <person name="Barrero R.A."/>
            <person name="Guerrero F.D."/>
            <person name="Moolhuijzen P."/>
            <person name="Goolsby J.A."/>
            <person name="Tidwell J."/>
            <person name="Bellgard S.E."/>
            <person name="Bellgard M.I."/>
        </authorList>
    </citation>
    <scope>NUCLEOTIDE SEQUENCE</scope>
    <source>
        <tissue evidence="1">Shoot tissue taken approximately 20 cm above the soil surface</tissue>
    </source>
</reference>
<proteinExistence type="predicted"/>
<evidence type="ECO:0000313" key="1">
    <source>
        <dbReference type="EMBL" id="JAD18263.1"/>
    </source>
</evidence>
<dbReference type="EMBL" id="GBRH01279632">
    <property type="protein sequence ID" value="JAD18263.1"/>
    <property type="molecule type" value="Transcribed_RNA"/>
</dbReference>
<accession>A0A0A8XZR7</accession>
<protein>
    <submittedName>
        <fullName evidence="1">Uncharacterized protein</fullName>
    </submittedName>
</protein>
<sequence>MDCADNSSTGIDSVPRCPHHNCCCAGIKSRCWLVHENERRVCNKLHGNRQSLPLLG</sequence>
<organism evidence="1">
    <name type="scientific">Arundo donax</name>
    <name type="common">Giant reed</name>
    <name type="synonym">Donax arundinaceus</name>
    <dbReference type="NCBI Taxonomy" id="35708"/>
    <lineage>
        <taxon>Eukaryota</taxon>
        <taxon>Viridiplantae</taxon>
        <taxon>Streptophyta</taxon>
        <taxon>Embryophyta</taxon>
        <taxon>Tracheophyta</taxon>
        <taxon>Spermatophyta</taxon>
        <taxon>Magnoliopsida</taxon>
        <taxon>Liliopsida</taxon>
        <taxon>Poales</taxon>
        <taxon>Poaceae</taxon>
        <taxon>PACMAD clade</taxon>
        <taxon>Arundinoideae</taxon>
        <taxon>Arundineae</taxon>
        <taxon>Arundo</taxon>
    </lineage>
</organism>
<name>A0A0A8XZR7_ARUDO</name>
<dbReference type="AlphaFoldDB" id="A0A0A8XZR7"/>
<reference evidence="1" key="1">
    <citation type="submission" date="2014-09" db="EMBL/GenBank/DDBJ databases">
        <authorList>
            <person name="Magalhaes I.L.F."/>
            <person name="Oliveira U."/>
            <person name="Santos F.R."/>
            <person name="Vidigal T.H.D.A."/>
            <person name="Brescovit A.D."/>
            <person name="Santos A.J."/>
        </authorList>
    </citation>
    <scope>NUCLEOTIDE SEQUENCE</scope>
    <source>
        <tissue evidence="1">Shoot tissue taken approximately 20 cm above the soil surface</tissue>
    </source>
</reference>